<comment type="caution">
    <text evidence="5">The sequence shown here is derived from an EMBL/GenBank/DDBJ whole genome shotgun (WGS) entry which is preliminary data.</text>
</comment>
<protein>
    <submittedName>
        <fullName evidence="5">Adenylate/guanylate cyclase catalytic domain protein</fullName>
    </submittedName>
</protein>
<evidence type="ECO:0000256" key="1">
    <source>
        <dbReference type="SAM" id="Coils"/>
    </source>
</evidence>
<dbReference type="InterPro" id="IPR001054">
    <property type="entry name" value="A/G_cyclase"/>
</dbReference>
<keyword evidence="2" id="KW-1133">Transmembrane helix</keyword>
<dbReference type="GO" id="GO:0016020">
    <property type="term" value="C:membrane"/>
    <property type="evidence" value="ECO:0007669"/>
    <property type="project" value="InterPro"/>
</dbReference>
<reference evidence="5 6" key="1">
    <citation type="submission" date="2018-02" db="EMBL/GenBank/DDBJ databases">
        <title>Novel Leptospira species isolated from soil and water in Japan.</title>
        <authorList>
            <person name="Nakao R."/>
            <person name="Masuzawa T."/>
        </authorList>
    </citation>
    <scope>NUCLEOTIDE SEQUENCE [LARGE SCALE GENOMIC DNA]</scope>
    <source>
        <strain evidence="5 6">YH101</strain>
    </source>
</reference>
<proteinExistence type="predicted"/>
<sequence length="941" mass="107716">MTISTLLESIKKCVRISQQIWNILSSGIRAKLAWFTGSLIALTIILLSFLTVRQQTEILTESYEKQASISRNFIAGLVLEIEGISQNLIRIEEFRNRINKQREELKKYRTKSEVIEEKTVSLFGFKTKLFGVLGKEKVTKQEETFFSSYLTEGEVRYLEQKTREQINKAGKHPLAESQWLELQNLAKQYVSSESASIQTLQKKDQTKDKLNPTQILKLDETARQFQKQARFAKSKLDLKISQIFAANKKRKLEELGLDTRLFRIQIFPLLKGSSDSVWEVSFDTRILDPEAQLSLWKHDPKLDKHLETSSRKILKSLGEWEEDASIGFEWKSREIQALHAPLFRNPASTKRAENLIKNKFKLSKFASLRKEDEEITEKIKTLIPQIRNRIQSLKKAKPPIPPFQDRAFNQLYQNYDELIQKRNQNFDLIALESNISEANLENFEFLRSLRDSTLEDWVTLKFKAEQTDYESYYANDEERDKIRYRWQAIRNWIKEAKSETPKPELKKLFPDSSIAHSRSEAEEIMWKIDSLHLYGSDSNSLGPVILKENISGIIRTLVDRTDGIHAIKSNRNQVVLTAVSICLFAVLLAIFISGVVVQKIKRIIKSAEDVGKGNLNVIFTHGGNDEFGNLTVALNEMVSGLRDREKMRGILGSMIDPVVVGEAMKDLSALKRGSEKNITAFFSDIAGFSFISEKLKAYELANLLNEYLSAMTAILKEYDGVLDKYIGDAIVGIFNAPVDVEDHCTKAVLASLAMQKKMEELKAHWKAKNLYIPEVYQMSFRIGLNTGLSKVGFMGTDAISAYTMMGDTVNLAARLEAAAKDYGVKILASESVYQIVNDRIFTRKLDLVRVKGKANTVVLYEIICPLGEESEQERQFVHQYEEALFSYINQYFDEAIKRLEKAMIDANRKDIASIQLIGRCKEYLENPPGNNWDGVFTRTHK</sequence>
<dbReference type="InterPro" id="IPR029787">
    <property type="entry name" value="Nucleotide_cyclase"/>
</dbReference>
<dbReference type="Gene3D" id="6.10.340.10">
    <property type="match status" value="1"/>
</dbReference>
<dbReference type="PANTHER" id="PTHR43081">
    <property type="entry name" value="ADENYLATE CYCLASE, TERMINAL-DIFFERENTIATION SPECIFIC-RELATED"/>
    <property type="match status" value="1"/>
</dbReference>
<evidence type="ECO:0000259" key="3">
    <source>
        <dbReference type="PROSITE" id="PS50125"/>
    </source>
</evidence>
<feature type="transmembrane region" description="Helical" evidence="2">
    <location>
        <begin position="574"/>
        <end position="597"/>
    </location>
</feature>
<dbReference type="GO" id="GO:0006171">
    <property type="term" value="P:cAMP biosynthetic process"/>
    <property type="evidence" value="ECO:0007669"/>
    <property type="project" value="TreeGrafter"/>
</dbReference>
<dbReference type="InterPro" id="IPR003660">
    <property type="entry name" value="HAMP_dom"/>
</dbReference>
<keyword evidence="6" id="KW-1185">Reference proteome</keyword>
<dbReference type="CDD" id="cd07302">
    <property type="entry name" value="CHD"/>
    <property type="match status" value="1"/>
</dbReference>
<dbReference type="CDD" id="cd06225">
    <property type="entry name" value="HAMP"/>
    <property type="match status" value="1"/>
</dbReference>
<feature type="domain" description="Guanylate cyclase" evidence="3">
    <location>
        <begin position="679"/>
        <end position="816"/>
    </location>
</feature>
<evidence type="ECO:0000259" key="4">
    <source>
        <dbReference type="PROSITE" id="PS50885"/>
    </source>
</evidence>
<accession>A0A2P2E571</accession>
<keyword evidence="1" id="KW-0175">Coiled coil</keyword>
<dbReference type="SMART" id="SM00304">
    <property type="entry name" value="HAMP"/>
    <property type="match status" value="1"/>
</dbReference>
<feature type="transmembrane region" description="Helical" evidence="2">
    <location>
        <begin position="32"/>
        <end position="52"/>
    </location>
</feature>
<dbReference type="PROSITE" id="PS50885">
    <property type="entry name" value="HAMP"/>
    <property type="match status" value="1"/>
</dbReference>
<dbReference type="PANTHER" id="PTHR43081:SF1">
    <property type="entry name" value="ADENYLATE CYCLASE, TERMINAL-DIFFERENTIATION SPECIFIC"/>
    <property type="match status" value="1"/>
</dbReference>
<feature type="coiled-coil region" evidence="1">
    <location>
        <begin position="84"/>
        <end position="118"/>
    </location>
</feature>
<dbReference type="AlphaFoldDB" id="A0A2P2E571"/>
<dbReference type="SUPFAM" id="SSF158472">
    <property type="entry name" value="HAMP domain-like"/>
    <property type="match status" value="1"/>
</dbReference>
<dbReference type="InterPro" id="IPR050697">
    <property type="entry name" value="Adenylyl/Guanylyl_Cyclase_3/4"/>
</dbReference>
<feature type="domain" description="HAMP" evidence="4">
    <location>
        <begin position="594"/>
        <end position="646"/>
    </location>
</feature>
<organism evidence="5 6">
    <name type="scientific">Leptospira ryugenii</name>
    <dbReference type="NCBI Taxonomy" id="1917863"/>
    <lineage>
        <taxon>Bacteria</taxon>
        <taxon>Pseudomonadati</taxon>
        <taxon>Spirochaetota</taxon>
        <taxon>Spirochaetia</taxon>
        <taxon>Leptospirales</taxon>
        <taxon>Leptospiraceae</taxon>
        <taxon>Leptospira</taxon>
    </lineage>
</organism>
<dbReference type="Proteomes" id="UP000245133">
    <property type="component" value="Unassembled WGS sequence"/>
</dbReference>
<evidence type="ECO:0000313" key="5">
    <source>
        <dbReference type="EMBL" id="GBF52018.1"/>
    </source>
</evidence>
<keyword evidence="2" id="KW-0472">Membrane</keyword>
<dbReference type="Gene3D" id="3.30.70.1230">
    <property type="entry name" value="Nucleotide cyclase"/>
    <property type="match status" value="1"/>
</dbReference>
<dbReference type="Pfam" id="PF00672">
    <property type="entry name" value="HAMP"/>
    <property type="match status" value="1"/>
</dbReference>
<keyword evidence="2" id="KW-0812">Transmembrane</keyword>
<dbReference type="GO" id="GO:0004016">
    <property type="term" value="F:adenylate cyclase activity"/>
    <property type="evidence" value="ECO:0007669"/>
    <property type="project" value="UniProtKB-ARBA"/>
</dbReference>
<dbReference type="SMART" id="SM00044">
    <property type="entry name" value="CYCc"/>
    <property type="match status" value="1"/>
</dbReference>
<dbReference type="OrthoDB" id="9802500at2"/>
<gene>
    <name evidence="5" type="ORF">LPTSP4_35560</name>
</gene>
<evidence type="ECO:0000256" key="2">
    <source>
        <dbReference type="SAM" id="Phobius"/>
    </source>
</evidence>
<dbReference type="EMBL" id="BFBB01000009">
    <property type="protein sequence ID" value="GBF52018.1"/>
    <property type="molecule type" value="Genomic_DNA"/>
</dbReference>
<dbReference type="PROSITE" id="PS50125">
    <property type="entry name" value="GUANYLATE_CYCLASE_2"/>
    <property type="match status" value="1"/>
</dbReference>
<name>A0A2P2E571_9LEPT</name>
<dbReference type="Pfam" id="PF00211">
    <property type="entry name" value="Guanylate_cyc"/>
    <property type="match status" value="1"/>
</dbReference>
<dbReference type="SUPFAM" id="SSF55073">
    <property type="entry name" value="Nucleotide cyclase"/>
    <property type="match status" value="1"/>
</dbReference>
<dbReference type="RefSeq" id="WP_108978397.1">
    <property type="nucleotide sequence ID" value="NZ_BFBB01000009.1"/>
</dbReference>
<dbReference type="GO" id="GO:0035556">
    <property type="term" value="P:intracellular signal transduction"/>
    <property type="evidence" value="ECO:0007669"/>
    <property type="project" value="InterPro"/>
</dbReference>
<evidence type="ECO:0000313" key="6">
    <source>
        <dbReference type="Proteomes" id="UP000245133"/>
    </source>
</evidence>